<name>A0A1C3H5L7_9GAMM</name>
<dbReference type="RefSeq" id="WP_079541488.1">
    <property type="nucleotide sequence ID" value="NZ_FKLO01000064.1"/>
</dbReference>
<dbReference type="Proteomes" id="UP000190837">
    <property type="component" value="Unassembled WGS sequence"/>
</dbReference>
<dbReference type="AlphaFoldDB" id="A0A1C3H5L7"/>
<evidence type="ECO:0000256" key="1">
    <source>
        <dbReference type="ARBA" id="ARBA00001286"/>
    </source>
</evidence>
<dbReference type="FunFam" id="1.10.10.10:FF:000214">
    <property type="entry name" value="Methylated-DNA--protein-cysteine methyltransferase"/>
    <property type="match status" value="1"/>
</dbReference>
<keyword evidence="3 9" id="KW-0963">Cytoplasm</keyword>
<comment type="catalytic activity">
    <reaction evidence="8 9">
        <text>a 6-O-methyl-2'-deoxyguanosine in DNA + L-cysteinyl-[protein] = S-methyl-L-cysteinyl-[protein] + a 2'-deoxyguanosine in DNA</text>
        <dbReference type="Rhea" id="RHEA:24000"/>
        <dbReference type="Rhea" id="RHEA-COMP:10131"/>
        <dbReference type="Rhea" id="RHEA-COMP:10132"/>
        <dbReference type="Rhea" id="RHEA-COMP:11367"/>
        <dbReference type="Rhea" id="RHEA-COMP:11368"/>
        <dbReference type="ChEBI" id="CHEBI:29950"/>
        <dbReference type="ChEBI" id="CHEBI:82612"/>
        <dbReference type="ChEBI" id="CHEBI:85445"/>
        <dbReference type="ChEBI" id="CHEBI:85448"/>
        <dbReference type="EC" id="2.1.1.63"/>
    </reaction>
</comment>
<dbReference type="InterPro" id="IPR036631">
    <property type="entry name" value="MGMT_N_sf"/>
</dbReference>
<comment type="catalytic activity">
    <reaction evidence="1 9">
        <text>a 4-O-methyl-thymidine in DNA + L-cysteinyl-[protein] = a thymidine in DNA + S-methyl-L-cysteinyl-[protein]</text>
        <dbReference type="Rhea" id="RHEA:53428"/>
        <dbReference type="Rhea" id="RHEA-COMP:10131"/>
        <dbReference type="Rhea" id="RHEA-COMP:10132"/>
        <dbReference type="Rhea" id="RHEA-COMP:13555"/>
        <dbReference type="Rhea" id="RHEA-COMP:13556"/>
        <dbReference type="ChEBI" id="CHEBI:29950"/>
        <dbReference type="ChEBI" id="CHEBI:82612"/>
        <dbReference type="ChEBI" id="CHEBI:137386"/>
        <dbReference type="ChEBI" id="CHEBI:137387"/>
        <dbReference type="EC" id="2.1.1.63"/>
    </reaction>
</comment>
<comment type="subcellular location">
    <subcellularLocation>
        <location evidence="9">Cytoplasm</location>
    </subcellularLocation>
</comment>
<dbReference type="PANTHER" id="PTHR10815:SF5">
    <property type="entry name" value="METHYLATED-DNA--PROTEIN-CYSTEINE METHYLTRANSFERASE"/>
    <property type="match status" value="1"/>
</dbReference>
<evidence type="ECO:0000256" key="7">
    <source>
        <dbReference type="ARBA" id="ARBA00023204"/>
    </source>
</evidence>
<evidence type="ECO:0000256" key="8">
    <source>
        <dbReference type="ARBA" id="ARBA00049348"/>
    </source>
</evidence>
<comment type="similarity">
    <text evidence="2 9">Belongs to the MGMT family.</text>
</comment>
<dbReference type="Pfam" id="PF01035">
    <property type="entry name" value="DNA_binding_1"/>
    <property type="match status" value="1"/>
</dbReference>
<evidence type="ECO:0000259" key="11">
    <source>
        <dbReference type="Pfam" id="PF02870"/>
    </source>
</evidence>
<dbReference type="InterPro" id="IPR008332">
    <property type="entry name" value="MethylG_MeTrfase_N"/>
</dbReference>
<dbReference type="InterPro" id="IPR001497">
    <property type="entry name" value="MethylDNA_cys_MeTrfase_AS"/>
</dbReference>
<sequence>MDVIHTRNYPSPLGELLLGDWQGALVLCDWRIASNGYYSDSRVPQLLNATLQEQATPLLAETVAQLNAYFTGHRRDFDLPVRLVGTPFQERVWQALRAIPCGQTCSYQNIADAIGNPKATRAVAGAISRNPASVIVPCHRVIGKNGGLTGYNGGTDALYIKERLLALECKAAKSSALFGGNVCTTTSAARRYFLH</sequence>
<evidence type="ECO:0000256" key="2">
    <source>
        <dbReference type="ARBA" id="ARBA00008711"/>
    </source>
</evidence>
<dbReference type="EC" id="2.1.1.63" evidence="9"/>
<evidence type="ECO:0000259" key="10">
    <source>
        <dbReference type="Pfam" id="PF01035"/>
    </source>
</evidence>
<keyword evidence="6 9" id="KW-0227">DNA damage</keyword>
<dbReference type="GO" id="GO:0005737">
    <property type="term" value="C:cytoplasm"/>
    <property type="evidence" value="ECO:0007669"/>
    <property type="project" value="UniProtKB-SubCell"/>
</dbReference>
<comment type="function">
    <text evidence="9">Involved in the cellular defense against the biological effects of O6-methylguanine (O6-MeG) and O4-methylthymine (O4-MeT) in DNA. Repairs the methylated nucleobase in DNA by stoichiometrically transferring the methyl group to a cysteine residue in the enzyme. This is a suicide reaction: the enzyme is irreversibly inactivated.</text>
</comment>
<feature type="domain" description="Methylated-DNA-[protein]-cysteine S-methyltransferase DNA binding" evidence="10">
    <location>
        <begin position="87"/>
        <end position="168"/>
    </location>
</feature>
<dbReference type="GO" id="GO:0003908">
    <property type="term" value="F:methylated-DNA-[protein]-cysteine S-methyltransferase activity"/>
    <property type="evidence" value="ECO:0007669"/>
    <property type="project" value="UniProtKB-UniRule"/>
</dbReference>
<dbReference type="InterPro" id="IPR023546">
    <property type="entry name" value="MGMT"/>
</dbReference>
<dbReference type="InterPro" id="IPR014048">
    <property type="entry name" value="MethylDNA_cys_MeTrfase_DNA-bd"/>
</dbReference>
<evidence type="ECO:0000256" key="3">
    <source>
        <dbReference type="ARBA" id="ARBA00022490"/>
    </source>
</evidence>
<keyword evidence="5 9" id="KW-0808">Transferase</keyword>
<keyword evidence="7 9" id="KW-0234">DNA repair</keyword>
<dbReference type="PROSITE" id="PS00374">
    <property type="entry name" value="MGMT"/>
    <property type="match status" value="1"/>
</dbReference>
<dbReference type="PANTHER" id="PTHR10815">
    <property type="entry name" value="METHYLATED-DNA--PROTEIN-CYSTEINE METHYLTRANSFERASE"/>
    <property type="match status" value="1"/>
</dbReference>
<dbReference type="EMBL" id="FKLO01000064">
    <property type="protein sequence ID" value="SAM68167.1"/>
    <property type="molecule type" value="Genomic_DNA"/>
</dbReference>
<dbReference type="Pfam" id="PF02870">
    <property type="entry name" value="Methyltransf_1N"/>
    <property type="match status" value="1"/>
</dbReference>
<dbReference type="CDD" id="cd06445">
    <property type="entry name" value="ATase"/>
    <property type="match status" value="1"/>
</dbReference>
<comment type="miscellaneous">
    <text evidence="9">This enzyme catalyzes only one turnover and therefore is not strictly catalytic. According to one definition, an enzyme is a biocatalyst that acts repeatedly and over many reaction cycles.</text>
</comment>
<evidence type="ECO:0000313" key="12">
    <source>
        <dbReference type="EMBL" id="SAM68167.1"/>
    </source>
</evidence>
<dbReference type="GO" id="GO:0006307">
    <property type="term" value="P:DNA alkylation repair"/>
    <property type="evidence" value="ECO:0007669"/>
    <property type="project" value="UniProtKB-UniRule"/>
</dbReference>
<organism evidence="12 13">
    <name type="scientific">Cardiobacterium hominis</name>
    <dbReference type="NCBI Taxonomy" id="2718"/>
    <lineage>
        <taxon>Bacteria</taxon>
        <taxon>Pseudomonadati</taxon>
        <taxon>Pseudomonadota</taxon>
        <taxon>Gammaproteobacteria</taxon>
        <taxon>Cardiobacteriales</taxon>
        <taxon>Cardiobacteriaceae</taxon>
        <taxon>Cardiobacterium</taxon>
    </lineage>
</organism>
<evidence type="ECO:0000313" key="13">
    <source>
        <dbReference type="Proteomes" id="UP000190837"/>
    </source>
</evidence>
<dbReference type="HAMAP" id="MF_00772">
    <property type="entry name" value="OGT"/>
    <property type="match status" value="1"/>
</dbReference>
<dbReference type="Gene3D" id="3.30.160.70">
    <property type="entry name" value="Methylated DNA-protein cysteine methyltransferase domain"/>
    <property type="match status" value="1"/>
</dbReference>
<evidence type="ECO:0000256" key="4">
    <source>
        <dbReference type="ARBA" id="ARBA00022603"/>
    </source>
</evidence>
<dbReference type="GO" id="GO:0032259">
    <property type="term" value="P:methylation"/>
    <property type="evidence" value="ECO:0007669"/>
    <property type="project" value="UniProtKB-KW"/>
</dbReference>
<evidence type="ECO:0000256" key="6">
    <source>
        <dbReference type="ARBA" id="ARBA00022763"/>
    </source>
</evidence>
<gene>
    <name evidence="12" type="ORF">CHUV0807_1895</name>
</gene>
<feature type="domain" description="Methylguanine DNA methyltransferase ribonuclease-like" evidence="11">
    <location>
        <begin position="9"/>
        <end position="83"/>
    </location>
</feature>
<dbReference type="SUPFAM" id="SSF53155">
    <property type="entry name" value="Methylated DNA-protein cysteine methyltransferase domain"/>
    <property type="match status" value="1"/>
</dbReference>
<dbReference type="SUPFAM" id="SSF46767">
    <property type="entry name" value="Methylated DNA-protein cysteine methyltransferase, C-terminal domain"/>
    <property type="match status" value="1"/>
</dbReference>
<protein>
    <recommendedName>
        <fullName evidence="9">Methylated-DNA--protein-cysteine methyltransferase</fullName>
        <ecNumber evidence="9">2.1.1.63</ecNumber>
    </recommendedName>
    <alternativeName>
        <fullName evidence="9">6-O-methylguanine-DNA methyltransferase</fullName>
        <shortName evidence="9">MGMT</shortName>
    </alternativeName>
    <alternativeName>
        <fullName evidence="9">O-6-methylguanine-DNA-alkyltransferase</fullName>
    </alternativeName>
</protein>
<evidence type="ECO:0000256" key="9">
    <source>
        <dbReference type="HAMAP-Rule" id="MF_00772"/>
    </source>
</evidence>
<keyword evidence="4 9" id="KW-0489">Methyltransferase</keyword>
<dbReference type="InterPro" id="IPR036217">
    <property type="entry name" value="MethylDNA_cys_MeTrfase_DNAb"/>
</dbReference>
<evidence type="ECO:0000256" key="5">
    <source>
        <dbReference type="ARBA" id="ARBA00022679"/>
    </source>
</evidence>
<dbReference type="InterPro" id="IPR036388">
    <property type="entry name" value="WH-like_DNA-bd_sf"/>
</dbReference>
<proteinExistence type="inferred from homology"/>
<dbReference type="Gene3D" id="1.10.10.10">
    <property type="entry name" value="Winged helix-like DNA-binding domain superfamily/Winged helix DNA-binding domain"/>
    <property type="match status" value="1"/>
</dbReference>
<feature type="active site" description="Nucleophile; methyl group acceptor" evidence="9">
    <location>
        <position position="138"/>
    </location>
</feature>
<dbReference type="NCBIfam" id="TIGR00589">
    <property type="entry name" value="ogt"/>
    <property type="match status" value="1"/>
</dbReference>
<accession>A0A1C3H5L7</accession>
<reference evidence="13" key="1">
    <citation type="submission" date="2016-04" db="EMBL/GenBank/DDBJ databases">
        <authorList>
            <person name="Tagini F."/>
        </authorList>
    </citation>
    <scope>NUCLEOTIDE SEQUENCE [LARGE SCALE GENOMIC DNA]</scope>
    <source>
        <strain evidence="13">CHUV0807</strain>
    </source>
</reference>